<sequence>MRIVTIYVMPANIMHRTGITEHVKLLA</sequence>
<organism evidence="1">
    <name type="scientific">Anguilla anguilla</name>
    <name type="common">European freshwater eel</name>
    <name type="synonym">Muraena anguilla</name>
    <dbReference type="NCBI Taxonomy" id="7936"/>
    <lineage>
        <taxon>Eukaryota</taxon>
        <taxon>Metazoa</taxon>
        <taxon>Chordata</taxon>
        <taxon>Craniata</taxon>
        <taxon>Vertebrata</taxon>
        <taxon>Euteleostomi</taxon>
        <taxon>Actinopterygii</taxon>
        <taxon>Neopterygii</taxon>
        <taxon>Teleostei</taxon>
        <taxon>Anguilliformes</taxon>
        <taxon>Anguillidae</taxon>
        <taxon>Anguilla</taxon>
    </lineage>
</organism>
<protein>
    <submittedName>
        <fullName evidence="1">Uncharacterized protein</fullName>
    </submittedName>
</protein>
<evidence type="ECO:0000313" key="1">
    <source>
        <dbReference type="EMBL" id="JAH83871.1"/>
    </source>
</evidence>
<reference evidence="1" key="2">
    <citation type="journal article" date="2015" name="Fish Shellfish Immunol.">
        <title>Early steps in the European eel (Anguilla anguilla)-Vibrio vulnificus interaction in the gills: Role of the RtxA13 toxin.</title>
        <authorList>
            <person name="Callol A."/>
            <person name="Pajuelo D."/>
            <person name="Ebbesson L."/>
            <person name="Teles M."/>
            <person name="MacKenzie S."/>
            <person name="Amaro C."/>
        </authorList>
    </citation>
    <scope>NUCLEOTIDE SEQUENCE</scope>
</reference>
<accession>A0A0E9W0N3</accession>
<dbReference type="EMBL" id="GBXM01024706">
    <property type="protein sequence ID" value="JAH83871.1"/>
    <property type="molecule type" value="Transcribed_RNA"/>
</dbReference>
<dbReference type="AlphaFoldDB" id="A0A0E9W0N3"/>
<name>A0A0E9W0N3_ANGAN</name>
<reference evidence="1" key="1">
    <citation type="submission" date="2014-11" db="EMBL/GenBank/DDBJ databases">
        <authorList>
            <person name="Amaro Gonzalez C."/>
        </authorList>
    </citation>
    <scope>NUCLEOTIDE SEQUENCE</scope>
</reference>
<proteinExistence type="predicted"/>